<dbReference type="PATRIC" id="fig|1292034.3.peg.2059"/>
<dbReference type="STRING" id="1292034.OR37_02073"/>
<dbReference type="PANTHER" id="PTHR42812:SF12">
    <property type="entry name" value="BETA-XYLOSIDASE-RELATED"/>
    <property type="match status" value="1"/>
</dbReference>
<dbReference type="InterPro" id="IPR041542">
    <property type="entry name" value="GH43_C2"/>
</dbReference>
<protein>
    <submittedName>
        <fullName evidence="9">Beta-xylosidase</fullName>
    </submittedName>
</protein>
<dbReference type="SUPFAM" id="SSF75005">
    <property type="entry name" value="Arabinanase/levansucrase/invertase"/>
    <property type="match status" value="1"/>
</dbReference>
<comment type="caution">
    <text evidence="9">The sequence shown here is derived from an EMBL/GenBank/DDBJ whole genome shotgun (WGS) entry which is preliminary data.</text>
</comment>
<evidence type="ECO:0000256" key="3">
    <source>
        <dbReference type="ARBA" id="ARBA00023295"/>
    </source>
</evidence>
<dbReference type="AlphaFoldDB" id="R0EJ62"/>
<keyword evidence="2 6" id="KW-0378">Hydrolase</keyword>
<dbReference type="Pfam" id="PF17851">
    <property type="entry name" value="GH43_C2"/>
    <property type="match status" value="1"/>
</dbReference>
<keyword evidence="3 6" id="KW-0326">Glycosidase</keyword>
<dbReference type="GO" id="GO:0005975">
    <property type="term" value="P:carbohydrate metabolic process"/>
    <property type="evidence" value="ECO:0007669"/>
    <property type="project" value="InterPro"/>
</dbReference>
<evidence type="ECO:0000259" key="8">
    <source>
        <dbReference type="Pfam" id="PF17851"/>
    </source>
</evidence>
<dbReference type="Pfam" id="PF04616">
    <property type="entry name" value="Glyco_hydro_43"/>
    <property type="match status" value="2"/>
</dbReference>
<evidence type="ECO:0000256" key="6">
    <source>
        <dbReference type="RuleBase" id="RU361187"/>
    </source>
</evidence>
<dbReference type="EMBL" id="APMP01000010">
    <property type="protein sequence ID" value="ENZ82029.1"/>
    <property type="molecule type" value="Genomic_DNA"/>
</dbReference>
<dbReference type="Gene3D" id="2.115.10.20">
    <property type="entry name" value="Glycosyl hydrolase domain, family 43"/>
    <property type="match status" value="1"/>
</dbReference>
<evidence type="ECO:0000256" key="1">
    <source>
        <dbReference type="ARBA" id="ARBA00009865"/>
    </source>
</evidence>
<proteinExistence type="inferred from homology"/>
<evidence type="ECO:0000256" key="4">
    <source>
        <dbReference type="PIRSR" id="PIRSR606710-1"/>
    </source>
</evidence>
<dbReference type="SUPFAM" id="SSF49899">
    <property type="entry name" value="Concanavalin A-like lectins/glucanases"/>
    <property type="match status" value="1"/>
</dbReference>
<feature type="active site" description="Proton acceptor" evidence="4">
    <location>
        <position position="49"/>
    </location>
</feature>
<evidence type="ECO:0000256" key="7">
    <source>
        <dbReference type="SAM" id="SignalP"/>
    </source>
</evidence>
<name>R0EJ62_CAUVI</name>
<dbReference type="RefSeq" id="WP_004619267.1">
    <property type="nucleotide sequence ID" value="NZ_APMP01000010.1"/>
</dbReference>
<dbReference type="InterPro" id="IPR013320">
    <property type="entry name" value="ConA-like_dom_sf"/>
</dbReference>
<dbReference type="InterPro" id="IPR023296">
    <property type="entry name" value="Glyco_hydro_beta-prop_sf"/>
</dbReference>
<dbReference type="GO" id="GO:0004553">
    <property type="term" value="F:hydrolase activity, hydrolyzing O-glycosyl compounds"/>
    <property type="evidence" value="ECO:0007669"/>
    <property type="project" value="InterPro"/>
</dbReference>
<dbReference type="eggNOG" id="COG3507">
    <property type="taxonomic scope" value="Bacteria"/>
</dbReference>
<dbReference type="CDD" id="cd09001">
    <property type="entry name" value="GH43_FsAxh1-like"/>
    <property type="match status" value="1"/>
</dbReference>
<accession>R0EJ62</accession>
<dbReference type="InterPro" id="IPR051795">
    <property type="entry name" value="Glycosyl_Hydrlase_43"/>
</dbReference>
<feature type="signal peptide" evidence="7">
    <location>
        <begin position="1"/>
        <end position="22"/>
    </location>
</feature>
<reference evidence="9 10" key="1">
    <citation type="journal article" date="2013" name="Genome Announc.">
        <title>Draft Genome Sequence for Caulobacter sp. Strain OR37, a Bacterium Tolerant to Heavy Metals.</title>
        <authorList>
            <person name="Utturkar S.M."/>
            <person name="Bollmann A."/>
            <person name="Brzoska R.M."/>
            <person name="Klingeman D.M."/>
            <person name="Epstein S.E."/>
            <person name="Palumbo A.V."/>
            <person name="Brown S.D."/>
        </authorList>
    </citation>
    <scope>NUCLEOTIDE SEQUENCE [LARGE SCALE GENOMIC DNA]</scope>
    <source>
        <strain evidence="9 10">OR37</strain>
    </source>
</reference>
<feature type="active site" description="Proton donor" evidence="4">
    <location>
        <position position="231"/>
    </location>
</feature>
<evidence type="ECO:0000256" key="2">
    <source>
        <dbReference type="ARBA" id="ARBA00022801"/>
    </source>
</evidence>
<feature type="domain" description="Beta-xylosidase C-terminal Concanavalin A-like" evidence="8">
    <location>
        <begin position="363"/>
        <end position="545"/>
    </location>
</feature>
<dbReference type="Gene3D" id="2.60.120.200">
    <property type="match status" value="1"/>
</dbReference>
<evidence type="ECO:0000313" key="10">
    <source>
        <dbReference type="Proteomes" id="UP000013063"/>
    </source>
</evidence>
<sequence length="550" mass="58948" precursor="true">MRVKWFAALGMAGAALAGQAHAAAIEAASSSGPAPAVYRNPILPADYSDPDVIRVGDTYYLVASSFHFSPGVPILSSKDLVHWTIVGHVLPRLPFAPEYDLPGPVPTDDAGARMPREMRASGQRYAGGVWAPSIRHHGGLFYVYFATPYEGIFMSTAARPEGPWSPPVAVISGPGLEDPCPFWDDDGQAYLVHGKVGAGPLVLHRMAPDGKSVLDPGTVIVEDAKVLPVLEGPKLYKRGGYYYIFAPIGGVETGPQVALRAKSPWGPYERRVILAPGKSALKGPHQGGWVETPSGQGWFVHFNSAGAYGRIVHLQPVVWKDDWPFIGEPIPGAGPEETAGQPVAEHVMPDVGGRFPSVSPQTSDMFNRATLGPQWEWNHNPDDRRWSLTARPGFLRLTGRAAPNLVSARNTLTQSLQSLTSVITTRLDAGGLVDGQRAGLAMFGAGVSAIGVLKTDGAPRIVFSSMGHDTLGPSLPGRTVTLRVAVADQIARYSYSLDGGKTFIHAGEATLPRFSWWKGSRPALFSYGDPARTIEGVADFDWVRVARGEK</sequence>
<evidence type="ECO:0000313" key="9">
    <source>
        <dbReference type="EMBL" id="ENZ82029.1"/>
    </source>
</evidence>
<feature type="site" description="Important for catalytic activity, responsible for pKa modulation of the active site Glu and correct orientation of both the proton donor and substrate" evidence="5">
    <location>
        <position position="178"/>
    </location>
</feature>
<comment type="similarity">
    <text evidence="1 6">Belongs to the glycosyl hydrolase 43 family.</text>
</comment>
<keyword evidence="10" id="KW-1185">Reference proteome</keyword>
<gene>
    <name evidence="9" type="ORF">OR37_02073</name>
</gene>
<dbReference type="PANTHER" id="PTHR42812">
    <property type="entry name" value="BETA-XYLOSIDASE"/>
    <property type="match status" value="1"/>
</dbReference>
<evidence type="ECO:0000256" key="5">
    <source>
        <dbReference type="PIRSR" id="PIRSR606710-2"/>
    </source>
</evidence>
<dbReference type="InterPro" id="IPR006710">
    <property type="entry name" value="Glyco_hydro_43"/>
</dbReference>
<keyword evidence="7" id="KW-0732">Signal</keyword>
<dbReference type="Proteomes" id="UP000013063">
    <property type="component" value="Unassembled WGS sequence"/>
</dbReference>
<organism evidence="9 10">
    <name type="scientific">Caulobacter vibrioides OR37</name>
    <dbReference type="NCBI Taxonomy" id="1292034"/>
    <lineage>
        <taxon>Bacteria</taxon>
        <taxon>Pseudomonadati</taxon>
        <taxon>Pseudomonadota</taxon>
        <taxon>Alphaproteobacteria</taxon>
        <taxon>Caulobacterales</taxon>
        <taxon>Caulobacteraceae</taxon>
        <taxon>Caulobacter</taxon>
    </lineage>
</organism>
<feature type="chain" id="PRO_5004341126" evidence="7">
    <location>
        <begin position="23"/>
        <end position="550"/>
    </location>
</feature>